<organism evidence="3 4">
    <name type="scientific">Thermoflexus hugenholtzii JAD2</name>
    <dbReference type="NCBI Taxonomy" id="877466"/>
    <lineage>
        <taxon>Bacteria</taxon>
        <taxon>Bacillati</taxon>
        <taxon>Chloroflexota</taxon>
        <taxon>Thermoflexia</taxon>
        <taxon>Thermoflexales</taxon>
        <taxon>Thermoflexaceae</taxon>
        <taxon>Thermoflexus</taxon>
    </lineage>
</organism>
<comment type="similarity">
    <text evidence="1 2">Belongs to the complex I subunit 6 family.</text>
</comment>
<evidence type="ECO:0000256" key="1">
    <source>
        <dbReference type="ARBA" id="ARBA00005698"/>
    </source>
</evidence>
<reference evidence="4" key="1">
    <citation type="submission" date="2017-06" db="EMBL/GenBank/DDBJ databases">
        <authorList>
            <person name="Varghese N."/>
            <person name="Submissions S."/>
        </authorList>
    </citation>
    <scope>NUCLEOTIDE SEQUENCE [LARGE SCALE GENOMIC DNA]</scope>
    <source>
        <strain evidence="4">JAD2</strain>
    </source>
</reference>
<dbReference type="InterPro" id="IPR001457">
    <property type="entry name" value="NADH_UbQ/plastoQ_OxRdtase_su6"/>
</dbReference>
<dbReference type="GO" id="GO:0008137">
    <property type="term" value="F:NADH dehydrogenase (ubiquinone) activity"/>
    <property type="evidence" value="ECO:0007669"/>
    <property type="project" value="UniProtKB-UniRule"/>
</dbReference>
<keyword evidence="2" id="KW-1003">Cell membrane</keyword>
<dbReference type="OrthoDB" id="166569at2"/>
<dbReference type="InParanoid" id="A0A212Q008"/>
<feature type="transmembrane region" description="Helical" evidence="2">
    <location>
        <begin position="61"/>
        <end position="81"/>
    </location>
</feature>
<dbReference type="Proteomes" id="UP000197025">
    <property type="component" value="Unassembled WGS sequence"/>
</dbReference>
<sequence length="166" mass="17461">MTLIQAVFILFAALTLGAGLMTVLSRHLFHAVLYLILSLVGVAGLFILLEAEFLAGVQVLIYIGAISILIIFAVMLTRGMARNPGPPLNNQSLAAAVIAGLFFVLLAPVLAGFPWPTAAPGVPADAIEALGRSLVDPNQFALPFELASVMILAALIGAIFIAREKR</sequence>
<keyword evidence="2" id="KW-0874">Quinone</keyword>
<feature type="transmembrane region" description="Helical" evidence="2">
    <location>
        <begin position="31"/>
        <end position="49"/>
    </location>
</feature>
<evidence type="ECO:0000313" key="4">
    <source>
        <dbReference type="Proteomes" id="UP000197025"/>
    </source>
</evidence>
<dbReference type="Pfam" id="PF00499">
    <property type="entry name" value="Oxidored_q3"/>
    <property type="match status" value="1"/>
</dbReference>
<dbReference type="Gene3D" id="1.20.120.1200">
    <property type="entry name" value="NADH-ubiquinone/plastoquinone oxidoreductase chain 6, subunit NuoJ"/>
    <property type="match status" value="1"/>
</dbReference>
<evidence type="ECO:0000313" key="3">
    <source>
        <dbReference type="EMBL" id="SNB52610.1"/>
    </source>
</evidence>
<protein>
    <recommendedName>
        <fullName evidence="2">NADH-quinone oxidoreductase subunit J</fullName>
        <ecNumber evidence="2">7.1.1.-</ecNumber>
    </recommendedName>
</protein>
<dbReference type="PANTHER" id="PTHR33269">
    <property type="entry name" value="NADH-UBIQUINONE OXIDOREDUCTASE CHAIN 6"/>
    <property type="match status" value="1"/>
</dbReference>
<evidence type="ECO:0000256" key="2">
    <source>
        <dbReference type="RuleBase" id="RU004429"/>
    </source>
</evidence>
<gene>
    <name evidence="3" type="ORF">SAMN02746019_00023520</name>
</gene>
<dbReference type="PANTHER" id="PTHR33269:SF17">
    <property type="entry name" value="NADH-UBIQUINONE OXIDOREDUCTASE CHAIN 6"/>
    <property type="match status" value="1"/>
</dbReference>
<feature type="transmembrane region" description="Helical" evidence="2">
    <location>
        <begin position="93"/>
        <end position="113"/>
    </location>
</feature>
<comment type="catalytic activity">
    <reaction evidence="2">
        <text>a quinone + NADH + 5 H(+)(in) = a quinol + NAD(+) + 4 H(+)(out)</text>
        <dbReference type="Rhea" id="RHEA:57888"/>
        <dbReference type="ChEBI" id="CHEBI:15378"/>
        <dbReference type="ChEBI" id="CHEBI:24646"/>
        <dbReference type="ChEBI" id="CHEBI:57540"/>
        <dbReference type="ChEBI" id="CHEBI:57945"/>
        <dbReference type="ChEBI" id="CHEBI:132124"/>
    </reaction>
</comment>
<keyword evidence="2" id="KW-1133">Transmembrane helix</keyword>
<dbReference type="AlphaFoldDB" id="A0A212Q008"/>
<accession>A0A212Q008</accession>
<dbReference type="RefSeq" id="WP_088570120.1">
    <property type="nucleotide sequence ID" value="NZ_FYEK01000003.1"/>
</dbReference>
<dbReference type="GO" id="GO:0048038">
    <property type="term" value="F:quinone binding"/>
    <property type="evidence" value="ECO:0007669"/>
    <property type="project" value="UniProtKB-UniRule"/>
</dbReference>
<dbReference type="InterPro" id="IPR042106">
    <property type="entry name" value="Nuo/plastoQ_OxRdtase_6_NuoJ"/>
</dbReference>
<proteinExistence type="inferred from homology"/>
<name>A0A212Q008_9CHLR</name>
<keyword evidence="2" id="KW-0812">Transmembrane</keyword>
<comment type="function">
    <text evidence="2">NDH-1 shuttles electrons from NADH, via FMN and iron-sulfur (Fe-S) centers, to quinones in the respiratory chain. Couples the redox reaction to proton translocation (for every two electrons transferred, four hydrogen ions are translocated across the cytoplasmic membrane), and thus conserves the redox energy in a proton gradient.</text>
</comment>
<dbReference type="EC" id="7.1.1.-" evidence="2"/>
<dbReference type="EMBL" id="FYEK01000003">
    <property type="protein sequence ID" value="SNB52610.1"/>
    <property type="molecule type" value="Genomic_DNA"/>
</dbReference>
<dbReference type="GO" id="GO:0005886">
    <property type="term" value="C:plasma membrane"/>
    <property type="evidence" value="ECO:0007669"/>
    <property type="project" value="UniProtKB-SubCell"/>
</dbReference>
<feature type="transmembrane region" description="Helical" evidence="2">
    <location>
        <begin position="140"/>
        <end position="162"/>
    </location>
</feature>
<keyword evidence="4" id="KW-1185">Reference proteome</keyword>
<feature type="transmembrane region" description="Helical" evidence="2">
    <location>
        <begin position="6"/>
        <end position="24"/>
    </location>
</feature>
<keyword evidence="2" id="KW-0520">NAD</keyword>
<comment type="subcellular location">
    <subcellularLocation>
        <location evidence="2">Cell membrane</location>
        <topology evidence="2">Multi-pass membrane protein</topology>
    </subcellularLocation>
</comment>
<keyword evidence="2" id="KW-0472">Membrane</keyword>